<accession>A0ABW2QHF0</accession>
<feature type="transmembrane region" description="Helical" evidence="2">
    <location>
        <begin position="85"/>
        <end position="104"/>
    </location>
</feature>
<keyword evidence="2" id="KW-0472">Membrane</keyword>
<dbReference type="RefSeq" id="WP_382221795.1">
    <property type="nucleotide sequence ID" value="NZ_JBHTCA010000004.1"/>
</dbReference>
<comment type="caution">
    <text evidence="3">The sequence shown here is derived from an EMBL/GenBank/DDBJ whole genome shotgun (WGS) entry which is preliminary data.</text>
</comment>
<evidence type="ECO:0000256" key="2">
    <source>
        <dbReference type="SAM" id="Phobius"/>
    </source>
</evidence>
<proteinExistence type="predicted"/>
<dbReference type="EMBL" id="JBHTCA010000004">
    <property type="protein sequence ID" value="MFC7408873.1"/>
    <property type="molecule type" value="Genomic_DNA"/>
</dbReference>
<keyword evidence="4" id="KW-1185">Reference proteome</keyword>
<evidence type="ECO:0000256" key="1">
    <source>
        <dbReference type="SAM" id="MobiDB-lite"/>
    </source>
</evidence>
<feature type="region of interest" description="Disordered" evidence="1">
    <location>
        <begin position="138"/>
        <end position="157"/>
    </location>
</feature>
<keyword evidence="2" id="KW-1133">Transmembrane helix</keyword>
<keyword evidence="2" id="KW-0812">Transmembrane</keyword>
<evidence type="ECO:0000313" key="4">
    <source>
        <dbReference type="Proteomes" id="UP001596501"/>
    </source>
</evidence>
<evidence type="ECO:0000313" key="3">
    <source>
        <dbReference type="EMBL" id="MFC7408873.1"/>
    </source>
</evidence>
<dbReference type="InterPro" id="IPR009937">
    <property type="entry name" value="Phage_holin_3_6"/>
</dbReference>
<dbReference type="Proteomes" id="UP001596501">
    <property type="component" value="Unassembled WGS sequence"/>
</dbReference>
<protein>
    <submittedName>
        <fullName evidence="3">Phage holin family protein</fullName>
    </submittedName>
</protein>
<organism evidence="3 4">
    <name type="scientific">Hydrogenophaga atypica</name>
    <dbReference type="NCBI Taxonomy" id="249409"/>
    <lineage>
        <taxon>Bacteria</taxon>
        <taxon>Pseudomonadati</taxon>
        <taxon>Pseudomonadota</taxon>
        <taxon>Betaproteobacteria</taxon>
        <taxon>Burkholderiales</taxon>
        <taxon>Comamonadaceae</taxon>
        <taxon>Hydrogenophaga</taxon>
    </lineage>
</organism>
<sequence>MANHSSGPAAPTAGAALQSSLRSLGATLLGIAHTRLELLSLELEDEKQRLLGMLAWGLCALVLASLGLVFLAGWLTVLFWDTHRLLILGAFAGVFMLLAVLAVWRVRSLWVASQGWLSASLAELEVDRQALAAGLAPAAHATPGGNDDAQPGAAHGT</sequence>
<name>A0ABW2QHF0_9BURK</name>
<feature type="transmembrane region" description="Helical" evidence="2">
    <location>
        <begin position="54"/>
        <end position="79"/>
    </location>
</feature>
<reference evidence="4" key="1">
    <citation type="journal article" date="2019" name="Int. J. Syst. Evol. Microbiol.">
        <title>The Global Catalogue of Microorganisms (GCM) 10K type strain sequencing project: providing services to taxonomists for standard genome sequencing and annotation.</title>
        <authorList>
            <consortium name="The Broad Institute Genomics Platform"/>
            <consortium name="The Broad Institute Genome Sequencing Center for Infectious Disease"/>
            <person name="Wu L."/>
            <person name="Ma J."/>
        </authorList>
    </citation>
    <scope>NUCLEOTIDE SEQUENCE [LARGE SCALE GENOMIC DNA]</scope>
    <source>
        <strain evidence="4">CGMCC 1.12371</strain>
    </source>
</reference>
<gene>
    <name evidence="3" type="ORF">ACFQPB_08375</name>
</gene>
<dbReference type="Pfam" id="PF07332">
    <property type="entry name" value="Phage_holin_3_6"/>
    <property type="match status" value="1"/>
</dbReference>